<evidence type="ECO:0000256" key="1">
    <source>
        <dbReference type="SAM" id="MobiDB-lite"/>
    </source>
</evidence>
<dbReference type="OrthoDB" id="444625at2759"/>
<gene>
    <name evidence="2" type="ORF">SNAT2548_LOCUS33770</name>
</gene>
<comment type="caution">
    <text evidence="2">The sequence shown here is derived from an EMBL/GenBank/DDBJ whole genome shotgun (WGS) entry which is preliminary data.</text>
</comment>
<dbReference type="EMBL" id="CAJNDS010002778">
    <property type="protein sequence ID" value="CAE7593280.1"/>
    <property type="molecule type" value="Genomic_DNA"/>
</dbReference>
<proteinExistence type="predicted"/>
<accession>A0A812UZQ4</accession>
<sequence>MEGPSASVCRTDGADPRLLGHRTVGGKQQMLQMMRLEELQAGGRKAAEKDEVHRVAKTVGLGWARVLREAKVRVSKSKGSEVVGNLQEGARVLVVEVSSKSARIHLPFAGWVVLEKTSGPVLEQDPYNCRQPGEMSATQRVVEDTLVRLRACEADQSPIQEKEQLTAHLPVLANPDGQAVPPKGSFELLPSVATWLVAKPKAITGGGSPVTPKYSFAQSPSVATWLAAKPASPQPVPKPLAAPAEPSFAQPHPVNTASAPDVPASGAPACAFSMLPSVATWLAAKPTQLPATKDAPATDSTDSTQSSPGYMRLGDWWIAFCKSAQQTLCCSR</sequence>
<protein>
    <submittedName>
        <fullName evidence="2">Uncharacterized protein</fullName>
    </submittedName>
</protein>
<keyword evidence="3" id="KW-1185">Reference proteome</keyword>
<reference evidence="2" key="1">
    <citation type="submission" date="2021-02" db="EMBL/GenBank/DDBJ databases">
        <authorList>
            <person name="Dougan E. K."/>
            <person name="Rhodes N."/>
            <person name="Thang M."/>
            <person name="Chan C."/>
        </authorList>
    </citation>
    <scope>NUCLEOTIDE SEQUENCE</scope>
</reference>
<organism evidence="2 3">
    <name type="scientific">Symbiodinium natans</name>
    <dbReference type="NCBI Taxonomy" id="878477"/>
    <lineage>
        <taxon>Eukaryota</taxon>
        <taxon>Sar</taxon>
        <taxon>Alveolata</taxon>
        <taxon>Dinophyceae</taxon>
        <taxon>Suessiales</taxon>
        <taxon>Symbiodiniaceae</taxon>
        <taxon>Symbiodinium</taxon>
    </lineage>
</organism>
<feature type="region of interest" description="Disordered" evidence="1">
    <location>
        <begin position="230"/>
        <end position="251"/>
    </location>
</feature>
<dbReference type="AlphaFoldDB" id="A0A812UZQ4"/>
<evidence type="ECO:0000313" key="3">
    <source>
        <dbReference type="Proteomes" id="UP000604046"/>
    </source>
</evidence>
<evidence type="ECO:0000313" key="2">
    <source>
        <dbReference type="EMBL" id="CAE7593280.1"/>
    </source>
</evidence>
<dbReference type="Proteomes" id="UP000604046">
    <property type="component" value="Unassembled WGS sequence"/>
</dbReference>
<name>A0A812UZQ4_9DINO</name>